<evidence type="ECO:0000313" key="2">
    <source>
        <dbReference type="EMBL" id="QOT79489.1"/>
    </source>
</evidence>
<dbReference type="EMBL" id="CP062804">
    <property type="protein sequence ID" value="QOT79489.1"/>
    <property type="molecule type" value="Genomic_DNA"/>
</dbReference>
<evidence type="ECO:0000313" key="3">
    <source>
        <dbReference type="Proteomes" id="UP000397656"/>
    </source>
</evidence>
<gene>
    <name evidence="2" type="ORF">F7R26_032780</name>
</gene>
<feature type="region of interest" description="Disordered" evidence="1">
    <location>
        <begin position="101"/>
        <end position="126"/>
    </location>
</feature>
<dbReference type="RefSeq" id="WP_193692198.1">
    <property type="nucleotide sequence ID" value="NZ_CP062804.1"/>
</dbReference>
<accession>A0A7M2H5I3</accession>
<protein>
    <submittedName>
        <fullName evidence="2">Uncharacterized protein</fullName>
    </submittedName>
</protein>
<reference evidence="2 3" key="1">
    <citation type="submission" date="2020-10" db="EMBL/GenBank/DDBJ databases">
        <title>Complete genome sequence of Cupriavidus basilensis CCUG 49340T.</title>
        <authorList>
            <person name="Salva-Serra F."/>
            <person name="Donoso R.A."/>
            <person name="Cho K.H."/>
            <person name="Yoo J.A."/>
            <person name="Lee K."/>
            <person name="Yoon S.-H."/>
            <person name="Perez-Pantoja D."/>
            <person name="Moore E.R.B."/>
        </authorList>
    </citation>
    <scope>NUCLEOTIDE SEQUENCE [LARGE SCALE GENOMIC DNA]</scope>
    <source>
        <strain evidence="3">CCUG 49340</strain>
    </source>
</reference>
<evidence type="ECO:0000256" key="1">
    <source>
        <dbReference type="SAM" id="MobiDB-lite"/>
    </source>
</evidence>
<organism evidence="2 3">
    <name type="scientific">Cupriavidus basilensis</name>
    <dbReference type="NCBI Taxonomy" id="68895"/>
    <lineage>
        <taxon>Bacteria</taxon>
        <taxon>Pseudomonadati</taxon>
        <taxon>Pseudomonadota</taxon>
        <taxon>Betaproteobacteria</taxon>
        <taxon>Burkholderiales</taxon>
        <taxon>Burkholderiaceae</taxon>
        <taxon>Cupriavidus</taxon>
    </lineage>
</organism>
<dbReference type="AlphaFoldDB" id="A0A7M2H5I3"/>
<sequence length="126" mass="13970">MAMSKFGRQAPPIAYTAYDSFAEVDQGAIVDNKRLGRTLAIAAEVQALRDNRRFAAPSRTLRGEPPRPAKVPLNIKRKRLVSRLDLKQAMRHHLLLASNDDLAKCPPIPPTPEMTPCDPELPFDSA</sequence>
<name>A0A7M2H5I3_9BURK</name>
<proteinExistence type="predicted"/>
<dbReference type="GeneID" id="98405741"/>
<dbReference type="Proteomes" id="UP000397656">
    <property type="component" value="Chromosome 2"/>
</dbReference>